<dbReference type="Pfam" id="PF05795">
    <property type="entry name" value="Plasmodium_Vir"/>
    <property type="match status" value="1"/>
</dbReference>
<dbReference type="AlphaFoldDB" id="K6VJ56"/>
<evidence type="ECO:0000313" key="2">
    <source>
        <dbReference type="Proteomes" id="UP000006319"/>
    </source>
</evidence>
<dbReference type="InterPro" id="IPR008780">
    <property type="entry name" value="Plasmodium_Vir"/>
</dbReference>
<gene>
    <name evidence="1" type="ORF">PCYB_001750</name>
</gene>
<dbReference type="VEuPathDB" id="PlasmoDB:PCYB_001750"/>
<feature type="non-terminal residue" evidence="1">
    <location>
        <position position="179"/>
    </location>
</feature>
<protein>
    <submittedName>
        <fullName evidence="1">CYIR protein</fullName>
    </submittedName>
</protein>
<dbReference type="GeneID" id="14695969"/>
<sequence>MKDLSHRDRCTYLNFWIYGEVSKLYTYNDKNLTHITDIANLIRANIKINMHLINYDFNTNYKLMNQTYSQDKFVKYYDLSKYNPCFFNYDCTFSECSEMKHLYEYFKDYETIKEKINCGQGRDDKYFKYTKYISSLYNKHKEYCCSWGAKICPDYFLSCHEYYDPNKLVSAIESDDTPT</sequence>
<evidence type="ECO:0000313" key="1">
    <source>
        <dbReference type="EMBL" id="GAB69427.1"/>
    </source>
</evidence>
<dbReference type="RefSeq" id="XP_004227645.1">
    <property type="nucleotide sequence ID" value="XM_004227597.1"/>
</dbReference>
<dbReference type="Proteomes" id="UP000006319">
    <property type="component" value="Unassembled WGS sequence"/>
</dbReference>
<keyword evidence="2" id="KW-1185">Reference proteome</keyword>
<dbReference type="OrthoDB" id="386971at2759"/>
<reference evidence="1 2" key="1">
    <citation type="journal article" date="2012" name="Nat. Genet.">
        <title>Plasmodium cynomolgi genome sequences provide insight into Plasmodium vivax and the monkey malaria clade.</title>
        <authorList>
            <person name="Tachibana S."/>
            <person name="Sullivan S.A."/>
            <person name="Kawai S."/>
            <person name="Nakamura S."/>
            <person name="Kim H.R."/>
            <person name="Goto N."/>
            <person name="Arisue N."/>
            <person name="Palacpac N.M.Q."/>
            <person name="Honma H."/>
            <person name="Yagi M."/>
            <person name="Tougan T."/>
            <person name="Katakai Y."/>
            <person name="Kaneko O."/>
            <person name="Mita T."/>
            <person name="Kita K."/>
            <person name="Yasutomi Y."/>
            <person name="Sutton P.L."/>
            <person name="Shakhbatyan R."/>
            <person name="Horii T."/>
            <person name="Yasunaga T."/>
            <person name="Barnwell J.W."/>
            <person name="Escalante A.A."/>
            <person name="Carlton J.M."/>
            <person name="Tanabe K."/>
        </authorList>
    </citation>
    <scope>NUCLEOTIDE SEQUENCE [LARGE SCALE GENOMIC DNA]</scope>
    <source>
        <strain evidence="1 2">B</strain>
    </source>
</reference>
<organism evidence="1 2">
    <name type="scientific">Plasmodium cynomolgi (strain B)</name>
    <dbReference type="NCBI Taxonomy" id="1120755"/>
    <lineage>
        <taxon>Eukaryota</taxon>
        <taxon>Sar</taxon>
        <taxon>Alveolata</taxon>
        <taxon>Apicomplexa</taxon>
        <taxon>Aconoidasida</taxon>
        <taxon>Haemosporida</taxon>
        <taxon>Plasmodiidae</taxon>
        <taxon>Plasmodium</taxon>
        <taxon>Plasmodium (Plasmodium)</taxon>
    </lineage>
</organism>
<dbReference type="PhylomeDB" id="K6VJ56"/>
<name>K6VJ56_PLACD</name>
<dbReference type="EMBL" id="DF157146">
    <property type="protein sequence ID" value="GAB69427.1"/>
    <property type="molecule type" value="Genomic_DNA"/>
</dbReference>
<proteinExistence type="predicted"/>
<accession>K6VJ56</accession>
<dbReference type="KEGG" id="pcy:PCYB_001750"/>